<keyword evidence="4 6" id="KW-1133">Transmembrane helix</keyword>
<keyword evidence="9" id="KW-1185">Reference proteome</keyword>
<evidence type="ECO:0000256" key="6">
    <source>
        <dbReference type="SAM" id="Phobius"/>
    </source>
</evidence>
<evidence type="ECO:0000256" key="5">
    <source>
        <dbReference type="ARBA" id="ARBA00023136"/>
    </source>
</evidence>
<feature type="transmembrane region" description="Helical" evidence="6">
    <location>
        <begin position="308"/>
        <end position="324"/>
    </location>
</feature>
<keyword evidence="5 6" id="KW-0472">Membrane</keyword>
<feature type="transmembrane region" description="Helical" evidence="6">
    <location>
        <begin position="147"/>
        <end position="168"/>
    </location>
</feature>
<feature type="transmembrane region" description="Helical" evidence="6">
    <location>
        <begin position="241"/>
        <end position="266"/>
    </location>
</feature>
<comment type="caution">
    <text evidence="8">The sequence shown here is derived from an EMBL/GenBank/DDBJ whole genome shotgun (WGS) entry which is preliminary data.</text>
</comment>
<feature type="transmembrane region" description="Helical" evidence="6">
    <location>
        <begin position="48"/>
        <end position="69"/>
    </location>
</feature>
<dbReference type="PANTHER" id="PTHR23519">
    <property type="entry name" value="AUTOPHAGY-RELATED PROTEIN 22"/>
    <property type="match status" value="1"/>
</dbReference>
<accession>A0ABT1L5V9</accession>
<dbReference type="RefSeq" id="WP_258569662.1">
    <property type="nucleotide sequence ID" value="NZ_JAKUDN010000002.1"/>
</dbReference>
<feature type="transmembrane region" description="Helical" evidence="6">
    <location>
        <begin position="105"/>
        <end position="127"/>
    </location>
</feature>
<reference evidence="8 9" key="1">
    <citation type="journal article" date="2022" name="Nat. Microbiol.">
        <title>The microbiome of a bacterivorous marine choanoflagellate contains a resource-demanding obligate bacterial associate.</title>
        <authorList>
            <person name="Needham D.M."/>
            <person name="Poirier C."/>
            <person name="Bachy C."/>
            <person name="George E.E."/>
            <person name="Wilken S."/>
            <person name="Yung C.C.M."/>
            <person name="Limardo A.J."/>
            <person name="Morando M."/>
            <person name="Sudek L."/>
            <person name="Malmstrom R.R."/>
            <person name="Keeling P.J."/>
            <person name="Santoro A.E."/>
            <person name="Worden A.Z."/>
        </authorList>
    </citation>
    <scope>NUCLEOTIDE SEQUENCE [LARGE SCALE GENOMIC DNA]</scope>
    <source>
        <strain evidence="8 9">Comchoano-2</strain>
    </source>
</reference>
<comment type="subcellular location">
    <subcellularLocation>
        <location evidence="1">Endomembrane system</location>
        <topology evidence="1">Multi-pass membrane protein</topology>
    </subcellularLocation>
</comment>
<feature type="transmembrane region" description="Helical" evidence="6">
    <location>
        <begin position="278"/>
        <end position="296"/>
    </location>
</feature>
<evidence type="ECO:0000256" key="4">
    <source>
        <dbReference type="ARBA" id="ARBA00022989"/>
    </source>
</evidence>
<keyword evidence="3 6" id="KW-0812">Transmembrane</keyword>
<dbReference type="InterPro" id="IPR050495">
    <property type="entry name" value="ATG22/LtaA_families"/>
</dbReference>
<dbReference type="EMBL" id="JAKUDN010000002">
    <property type="protein sequence ID" value="MCP8352556.1"/>
    <property type="molecule type" value="Genomic_DNA"/>
</dbReference>
<evidence type="ECO:0000259" key="7">
    <source>
        <dbReference type="PROSITE" id="PS50850"/>
    </source>
</evidence>
<dbReference type="PANTHER" id="PTHR23519:SF1">
    <property type="entry name" value="AUTOPHAGY-RELATED PROTEIN 22"/>
    <property type="match status" value="1"/>
</dbReference>
<name>A0ABT1L5V9_9GAMM</name>
<dbReference type="InterPro" id="IPR024671">
    <property type="entry name" value="Atg22-like"/>
</dbReference>
<dbReference type="PROSITE" id="PS50850">
    <property type="entry name" value="MFS"/>
    <property type="match status" value="1"/>
</dbReference>
<feature type="transmembrane region" description="Helical" evidence="6">
    <location>
        <begin position="81"/>
        <end position="99"/>
    </location>
</feature>
<sequence length="429" mass="47336">MMKPTKYHQFAWCLYDWAHSVWPVLIITFIFSNYFVNSVASNPVEGNIYWANTLTISGIIIAILAPITGVISDTLKNSLSWFRFFTAINIICAYLLWFVQPSPDYMILAMTLCITGSIGFEVSSAFYNSYLVQVTTPKDLSKISGFAWGLGYIAGIFCLGLCLVAIVLPDQPLFGLITKSNAAHIRMIGPIVGTWYLAFSLPILFISSEKSSLQLPPLRSIVHQAFGQVRQSIKKTESTPYIYYFLVYRMIYTDGINTLFSFAGIYAASTFNMGFEDIIYFGIACNLTAGLGCFLASYSDSVFGEKKTIMGSLAILSVTIYFLLTTNDLSTFWSLALIATTFVGPLQTSSRSLMAKMCPLDSQAEFFGLYALSGRITAFLGPLALGFVTSYTGSQTLGMSTIIVFLIIGLIGLAYVNIPEEVILPKEPR</sequence>
<feature type="transmembrane region" description="Helical" evidence="6">
    <location>
        <begin position="188"/>
        <end position="206"/>
    </location>
</feature>
<organism evidence="8 9">
    <name type="scientific">Candidatus Synchoanobacter obligatus</name>
    <dbReference type="NCBI Taxonomy" id="2919597"/>
    <lineage>
        <taxon>Bacteria</taxon>
        <taxon>Pseudomonadati</taxon>
        <taxon>Pseudomonadota</taxon>
        <taxon>Gammaproteobacteria</taxon>
        <taxon>Candidatus Comchoanobacterales</taxon>
        <taxon>Candidatus Comchoanobacteraceae</taxon>
        <taxon>Candidatus Synchoanobacter</taxon>
    </lineage>
</organism>
<keyword evidence="2" id="KW-0813">Transport</keyword>
<evidence type="ECO:0000256" key="3">
    <source>
        <dbReference type="ARBA" id="ARBA00022692"/>
    </source>
</evidence>
<dbReference type="InterPro" id="IPR020846">
    <property type="entry name" value="MFS_dom"/>
</dbReference>
<feature type="transmembrane region" description="Helical" evidence="6">
    <location>
        <begin position="12"/>
        <end position="36"/>
    </location>
</feature>
<gene>
    <name evidence="8" type="ORF">MKS91_04560</name>
</gene>
<dbReference type="Gene3D" id="1.20.1250.20">
    <property type="entry name" value="MFS general substrate transporter like domains"/>
    <property type="match status" value="1"/>
</dbReference>
<feature type="transmembrane region" description="Helical" evidence="6">
    <location>
        <begin position="367"/>
        <end position="391"/>
    </location>
</feature>
<proteinExistence type="predicted"/>
<evidence type="ECO:0000313" key="9">
    <source>
        <dbReference type="Proteomes" id="UP001320768"/>
    </source>
</evidence>
<feature type="transmembrane region" description="Helical" evidence="6">
    <location>
        <begin position="397"/>
        <end position="416"/>
    </location>
</feature>
<evidence type="ECO:0000313" key="8">
    <source>
        <dbReference type="EMBL" id="MCP8352556.1"/>
    </source>
</evidence>
<evidence type="ECO:0000256" key="1">
    <source>
        <dbReference type="ARBA" id="ARBA00004127"/>
    </source>
</evidence>
<protein>
    <submittedName>
        <fullName evidence="8">MFS transporter</fullName>
    </submittedName>
</protein>
<dbReference type="InterPro" id="IPR036259">
    <property type="entry name" value="MFS_trans_sf"/>
</dbReference>
<dbReference type="Pfam" id="PF11700">
    <property type="entry name" value="ATG22"/>
    <property type="match status" value="1"/>
</dbReference>
<feature type="transmembrane region" description="Helical" evidence="6">
    <location>
        <begin position="330"/>
        <end position="346"/>
    </location>
</feature>
<evidence type="ECO:0000256" key="2">
    <source>
        <dbReference type="ARBA" id="ARBA00022448"/>
    </source>
</evidence>
<dbReference type="Proteomes" id="UP001320768">
    <property type="component" value="Unassembled WGS sequence"/>
</dbReference>
<feature type="domain" description="Major facilitator superfamily (MFS) profile" evidence="7">
    <location>
        <begin position="241"/>
        <end position="429"/>
    </location>
</feature>
<dbReference type="SUPFAM" id="SSF103473">
    <property type="entry name" value="MFS general substrate transporter"/>
    <property type="match status" value="1"/>
</dbReference>